<name>G7V855_THELD</name>
<gene>
    <name evidence="1" type="ordered locus">Tlie_1664</name>
</gene>
<proteinExistence type="predicted"/>
<reference evidence="1 2" key="2">
    <citation type="journal article" date="2012" name="Stand. Genomic Sci.">
        <title>Genome sequence of the moderately thermophilic, amino-acid-degrading and sulfur-reducing bacterium Thermovirga lienii type strain (Cas60314(T)).</title>
        <authorList>
            <person name="Goker M."/>
            <person name="Saunders E."/>
            <person name="Lapidus A."/>
            <person name="Nolan M."/>
            <person name="Lucas S."/>
            <person name="Hammon N."/>
            <person name="Deshpande S."/>
            <person name="Cheng J.F."/>
            <person name="Han C."/>
            <person name="Tapia R."/>
            <person name="Goodwin L.A."/>
            <person name="Pitluck S."/>
            <person name="Liolios K."/>
            <person name="Mavromatis K."/>
            <person name="Pagani I."/>
            <person name="Ivanova N."/>
            <person name="Mikhailova N."/>
            <person name="Pati A."/>
            <person name="Chen A."/>
            <person name="Palaniappan K."/>
            <person name="Land M."/>
            <person name="Chang Y.J."/>
            <person name="Jeffries C.D."/>
            <person name="Brambilla E.M."/>
            <person name="Rohde M."/>
            <person name="Spring S."/>
            <person name="Detter J.C."/>
            <person name="Woyke T."/>
            <person name="Bristow J."/>
            <person name="Eisen J.A."/>
            <person name="Markowitz V."/>
            <person name="Hugenholtz P."/>
            <person name="Kyrpides N.C."/>
            <person name="Klenk H.P."/>
        </authorList>
    </citation>
    <scope>NUCLEOTIDE SEQUENCE [LARGE SCALE GENOMIC DNA]</scope>
    <source>
        <strain evidence="2">ATCC BAA-1197 / DSM 17291 / Cas60314</strain>
    </source>
</reference>
<organism evidence="1 2">
    <name type="scientific">Thermovirga lienii (strain ATCC BAA-1197 / DSM 17291 / Cas60314)</name>
    <dbReference type="NCBI Taxonomy" id="580340"/>
    <lineage>
        <taxon>Bacteria</taxon>
        <taxon>Thermotogati</taxon>
        <taxon>Synergistota</taxon>
        <taxon>Synergistia</taxon>
        <taxon>Synergistales</taxon>
        <taxon>Thermovirgaceae</taxon>
        <taxon>Thermovirga</taxon>
    </lineage>
</organism>
<protein>
    <submittedName>
        <fullName evidence="1">Uncharacterized protein</fullName>
    </submittedName>
</protein>
<dbReference type="EMBL" id="CP003096">
    <property type="protein sequence ID" value="AER67386.1"/>
    <property type="molecule type" value="Genomic_DNA"/>
</dbReference>
<dbReference type="Proteomes" id="UP000005868">
    <property type="component" value="Chromosome"/>
</dbReference>
<dbReference type="OrthoDB" id="2741at2"/>
<sequence>MSKEKVLLLFDKNRPFWTKKLVALAGESPEELDVLESLGLVAPRGDGFVLTEKGKEQFRRWAAESWLEEEPGEEPEDIVLEERRLELALRFDLGFKGFKGHKQIFIRPKLSFFPNLPKDRIYSYTAGNFKWLFMNDPLIRNMQDLFPRDRKPKAEDLKTLEKWIAERKVSVGEFVPDLLCLNQCDYEYYWRDNVPTDRWGLLNKDRIFIRYLAQPESATIEDFAEDIAQYALFLLDNRLVYLPSCFDIDTQQQSTFTWWIWCVDTVSQAKELSRKLKPLANILAAPASPTDLWLLTMETLRAYDKKAESFYEFVDEVARCITR</sequence>
<dbReference type="HOGENOM" id="CLU_808084_0_0_0"/>
<dbReference type="eggNOG" id="ENOG5031JEE">
    <property type="taxonomic scope" value="Bacteria"/>
</dbReference>
<keyword evidence="2" id="KW-1185">Reference proteome</keyword>
<dbReference type="STRING" id="580340.Tlie_1664"/>
<evidence type="ECO:0000313" key="1">
    <source>
        <dbReference type="EMBL" id="AER67386.1"/>
    </source>
</evidence>
<accession>G7V855</accession>
<reference evidence="2" key="1">
    <citation type="submission" date="2011-10" db="EMBL/GenBank/DDBJ databases">
        <title>The complete genome of chromosome of Thermovirga lienii DSM 17291.</title>
        <authorList>
            <consortium name="US DOE Joint Genome Institute (JGI-PGF)"/>
            <person name="Lucas S."/>
            <person name="Copeland A."/>
            <person name="Lapidus A."/>
            <person name="Glavina del Rio T."/>
            <person name="Dalin E."/>
            <person name="Tice H."/>
            <person name="Bruce D."/>
            <person name="Goodwin L."/>
            <person name="Pitluck S."/>
            <person name="Peters L."/>
            <person name="Mikhailova N."/>
            <person name="Saunders E."/>
            <person name="Kyrpides N."/>
            <person name="Mavromatis K."/>
            <person name="Ivanova N."/>
            <person name="Last F.I."/>
            <person name="Brettin T."/>
            <person name="Detter J.C."/>
            <person name="Han C."/>
            <person name="Larimer F."/>
            <person name="Land M."/>
            <person name="Hauser L."/>
            <person name="Markowitz V."/>
            <person name="Cheng J.-F."/>
            <person name="Hugenholtz P."/>
            <person name="Woyke T."/>
            <person name="Wu D."/>
            <person name="Spring S."/>
            <person name="Schroeder M."/>
            <person name="Brambilla E.-M."/>
            <person name="Klenk H.-P."/>
            <person name="Eisen J.A."/>
        </authorList>
    </citation>
    <scope>NUCLEOTIDE SEQUENCE [LARGE SCALE GENOMIC DNA]</scope>
    <source>
        <strain evidence="2">ATCC BAA-1197 / DSM 17291 / Cas60314</strain>
    </source>
</reference>
<evidence type="ECO:0000313" key="2">
    <source>
        <dbReference type="Proteomes" id="UP000005868"/>
    </source>
</evidence>
<dbReference type="AlphaFoldDB" id="G7V855"/>
<dbReference type="KEGG" id="tli:Tlie_1664"/>